<comment type="subcellular location">
    <subcellularLocation>
        <location evidence="2 10 11">Nucleus</location>
    </subcellularLocation>
</comment>
<feature type="compositionally biased region" description="Polar residues" evidence="13">
    <location>
        <begin position="1698"/>
        <end position="1716"/>
    </location>
</feature>
<dbReference type="FunFam" id="1.10.10.60:FF:000072">
    <property type="entry name" value="Homeobox protein Hox-B8"/>
    <property type="match status" value="1"/>
</dbReference>
<dbReference type="FunFam" id="1.10.10.60:FF:000017">
    <property type="entry name" value="Homeobox protein antennapedia"/>
    <property type="match status" value="2"/>
</dbReference>
<dbReference type="PROSITE" id="PS00032">
    <property type="entry name" value="ANTENNAPEDIA"/>
    <property type="match status" value="4"/>
</dbReference>
<keyword evidence="4" id="KW-0217">Developmental protein</keyword>
<feature type="DNA-binding region" description="Homeobox" evidence="10">
    <location>
        <begin position="1130"/>
        <end position="1189"/>
    </location>
</feature>
<feature type="domain" description="Homeobox" evidence="14">
    <location>
        <begin position="664"/>
        <end position="724"/>
    </location>
</feature>
<evidence type="ECO:0000259" key="14">
    <source>
        <dbReference type="PROSITE" id="PS50071"/>
    </source>
</evidence>
<comment type="similarity">
    <text evidence="3 12">Belongs to the Antp homeobox family.</text>
</comment>
<keyword evidence="5" id="KW-0805">Transcription regulation</keyword>
<sequence>YYVDSIISHESEDAPPAKFPSGQYASPRQPGHAEHLEFPSCSFQPKAPVFGASWAPLSPHASGSLPSVYHPYIQPQGVPPAESRYLRTWLEPAPRGEAAPVQGQAAVKAEPLLGAPGELLKQGTPEYSLETSAGREAVLSNQRPGYGDNKICEGSEDKERPDQTNLSANWLHARSSRKKRCPYTKYQTLELEKEFLFNMYLTRDRRHEVARLLNLSERQVKIWFQNRRMKMKKMNKEQGKERKSQEPARAKSEPKRPDSAQRKRKKVRQELNGVLRGLGRAAPGDPGSGQGHPERRGAKGSDISSVDLGAPIWAANKECVFRMDVGTGAVQEEFLARCRDDLEQAIEFLPHRFTFEGPSGPTGTFPLEKPPTTAAAAAAASIFNKMSSYFVNSLFSKYKTGESLRPNYYDCGFAQDLGGRPTVVYGPSSGGSFQHPSQIQEFYHGPSSLSTAPYQQNPCAVACHGDPGNFYGYDPLQRQSLFGAQDPDLVQYADCKLAAASGLGEEAEGSEQSPSPTQLFPWMRPQAAAGRRRGRQTYSRYQTLELEKEFLFNPYLTRKRRIEVSHALGLTERQVKIWFQNRRMKWKKENNKDKFPSSKSGVYAAGYGLEPSSFNMHCAPFEQNLSGVCPGDSAKAAGAKEQRDSDLAAESNFRIYPWMRSSGTDRKRGRQTYTRYQTLELEKEFHYNRYLTRRRRIEIAHALCLTERQIKIWFQNRRMKWKKENKTAGPGATRQDKAEAEEDEEEPSHQAVARRRRGTNIELKSEVLGLKRRRSGRKGKVTTQIHSPFSRRRAGGVGQRPDRRAKTSRPPNQASNVKMLLAFRSVGKHFPQELFDWGFPKNREGEEKKMATEKSVAELTPFSMQISEKRTPSLPKSEKGKQRLSGWDNIIWKMKKKPNALSLSLSFFFLSFLSTPFNRRKEIPRSAKEACLKMPRSFATPAGGSLALQGDNFVVFNAARRSDYKTQQIINPAEQQRPRAPPLPMSSYFVNSTFPVTLASGQESFLGQLPLYSSGYADPLRHYPTPYGPGPGQDKGFAASSYYPPAGSGYGRAAPCDYGPTPAFYREKESACALSGADEPPPFHPEPRKSDCAQDKSVFGEAEEQKCSTPVYPWMQRMNSCNSSSFGPSGRRGRQTYTRYQTLELEKEFHYNRYLTRRRRIEIAHALCLTERQIKIWFQNRRMKWKKESKLLSASQLTEGSRHRFLPQVVAQRQVGECEAAGRRRGKGKTFPLLFGDLRAGGQSCYNNNNNKNDREKDRWTDELHSRETRIYDWSTKARDSLTPPIPLPPPPYLAAYIAKRSTGYNDHDPQIKPSKITQMSSYFVNSFSGRYPNGLDSQLLNYGSGSSLSGSYRDPAAMHTGSYGYNYNGMDLSVNRSSASSSHFGAVGESSRAFPAPSQEPRFRQAASSCSLSSPESLPCTNGDSHGAKPSASSPSDQATPASSSANFTEIDEASVSSEPEEAATQLSSPSLARAQPEPMATSTAAPEGQTPQIFPWMRKLHISHDMTGPDGKRARTAYTRYQTLELEKEFHFNRYLTRRRRIEIAHALCLSERQIKIWFQNRRMKWKKDNKLKNHLYVPHVGAANLGAGVGSECGGWAVGGDAGGDPEAWGEKIWNHKAENFFLSVWKKPFVMNGIRGVQARGGERLKELSAAGMLPSPLGSPSTILAATSILRIFGPLFLQFLGPHHPRSYLHRSGQSRAAGSCQSLSPPGQP</sequence>
<feature type="DNA-binding region" description="Homeobox" evidence="10">
    <location>
        <begin position="531"/>
        <end position="590"/>
    </location>
</feature>
<feature type="compositionally biased region" description="Basic and acidic residues" evidence="13">
    <location>
        <begin position="234"/>
        <end position="261"/>
    </location>
</feature>
<evidence type="ECO:0000256" key="4">
    <source>
        <dbReference type="ARBA" id="ARBA00022473"/>
    </source>
</evidence>
<dbReference type="PRINTS" id="PR00024">
    <property type="entry name" value="HOMEOBOX"/>
</dbReference>
<feature type="DNA-binding region" description="Homeobox" evidence="10">
    <location>
        <begin position="176"/>
        <end position="235"/>
    </location>
</feature>
<evidence type="ECO:0000256" key="11">
    <source>
        <dbReference type="RuleBase" id="RU000682"/>
    </source>
</evidence>
<comment type="caution">
    <text evidence="15">The sequence shown here is derived from an EMBL/GenBank/DDBJ whole genome shotgun (WGS) entry which is preliminary data.</text>
</comment>
<dbReference type="InterPro" id="IPR050948">
    <property type="entry name" value="Antp_homeobox_TF"/>
</dbReference>
<keyword evidence="7 10" id="KW-0371">Homeobox</keyword>
<dbReference type="Pfam" id="PF00046">
    <property type="entry name" value="Homeodomain"/>
    <property type="match status" value="5"/>
</dbReference>
<comment type="function">
    <text evidence="1">Sequence-specific transcription factor which is part of a developmental regulatory system that provides cells with specific positional identities on the anterior-posterior axis.</text>
</comment>
<feature type="region of interest" description="Disordered" evidence="13">
    <location>
        <begin position="723"/>
        <end position="814"/>
    </location>
</feature>
<dbReference type="InterPro" id="IPR017970">
    <property type="entry name" value="Homeobox_CS"/>
</dbReference>
<accession>A0A4U1FKL3</accession>
<dbReference type="PROSITE" id="PS50071">
    <property type="entry name" value="HOMEOBOX_2"/>
    <property type="match status" value="5"/>
</dbReference>
<dbReference type="SUPFAM" id="SSF46689">
    <property type="entry name" value="Homeodomain-like"/>
    <property type="match status" value="5"/>
</dbReference>
<feature type="region of interest" description="Disordered" evidence="13">
    <location>
        <begin position="12"/>
        <end position="34"/>
    </location>
</feature>
<feature type="domain" description="Homeobox" evidence="14">
    <location>
        <begin position="1128"/>
        <end position="1188"/>
    </location>
</feature>
<keyword evidence="6 10" id="KW-0238">DNA-binding</keyword>
<evidence type="ECO:0000256" key="9">
    <source>
        <dbReference type="ARBA" id="ARBA00023242"/>
    </source>
</evidence>
<dbReference type="InterPro" id="IPR009057">
    <property type="entry name" value="Homeodomain-like_sf"/>
</dbReference>
<dbReference type="SMART" id="SM00389">
    <property type="entry name" value="HOX"/>
    <property type="match status" value="5"/>
</dbReference>
<feature type="DNA-binding region" description="Homeobox" evidence="10">
    <location>
        <begin position="1513"/>
        <end position="1572"/>
    </location>
</feature>
<dbReference type="GO" id="GO:0000981">
    <property type="term" value="F:DNA-binding transcription factor activity, RNA polymerase II-specific"/>
    <property type="evidence" value="ECO:0007669"/>
    <property type="project" value="InterPro"/>
</dbReference>
<dbReference type="GO" id="GO:0000977">
    <property type="term" value="F:RNA polymerase II transcription regulatory region sequence-specific DNA binding"/>
    <property type="evidence" value="ECO:0007669"/>
    <property type="project" value="TreeGrafter"/>
</dbReference>
<dbReference type="GO" id="GO:0005634">
    <property type="term" value="C:nucleus"/>
    <property type="evidence" value="ECO:0007669"/>
    <property type="project" value="UniProtKB-SubCell"/>
</dbReference>
<dbReference type="InterPro" id="IPR001827">
    <property type="entry name" value="Homeobox_Antennapedia_CS"/>
</dbReference>
<dbReference type="InterPro" id="IPR006711">
    <property type="entry name" value="Hox9_activation_N"/>
</dbReference>
<dbReference type="FunFam" id="1.10.10.60:FF:000055">
    <property type="entry name" value="Homeobox protein Hox-A5"/>
    <property type="match status" value="1"/>
</dbReference>
<feature type="compositionally biased region" description="Low complexity" evidence="13">
    <location>
        <begin position="1407"/>
        <end position="1421"/>
    </location>
</feature>
<feature type="DNA-binding region" description="Homeobox" evidence="10">
    <location>
        <begin position="666"/>
        <end position="725"/>
    </location>
</feature>
<dbReference type="EMBL" id="RWIC01000078">
    <property type="protein sequence ID" value="TKC50591.1"/>
    <property type="molecule type" value="Genomic_DNA"/>
</dbReference>
<feature type="domain" description="Homeobox" evidence="14">
    <location>
        <begin position="529"/>
        <end position="589"/>
    </location>
</feature>
<dbReference type="GO" id="GO:0006351">
    <property type="term" value="P:DNA-templated transcription"/>
    <property type="evidence" value="ECO:0007669"/>
    <property type="project" value="InterPro"/>
</dbReference>
<dbReference type="Gene3D" id="1.10.10.60">
    <property type="entry name" value="Homeodomain-like"/>
    <property type="match status" value="5"/>
</dbReference>
<feature type="compositionally biased region" description="Basic residues" evidence="13">
    <location>
        <begin position="770"/>
        <end position="780"/>
    </location>
</feature>
<feature type="compositionally biased region" description="Polar residues" evidence="13">
    <location>
        <begin position="1432"/>
        <end position="1449"/>
    </location>
</feature>
<evidence type="ECO:0000313" key="15">
    <source>
        <dbReference type="EMBL" id="TKC50591.1"/>
    </source>
</evidence>
<feature type="region of interest" description="Disordered" evidence="13">
    <location>
        <begin position="1696"/>
        <end position="1716"/>
    </location>
</feature>
<reference evidence="16" key="1">
    <citation type="journal article" date="2019" name="IScience">
        <title>Narwhal Genome Reveals Long-Term Low Genetic Diversity despite Current Large Abundance Size.</title>
        <authorList>
            <person name="Westbury M.V."/>
            <person name="Petersen B."/>
            <person name="Garde E."/>
            <person name="Heide-Jorgensen M.P."/>
            <person name="Lorenzen E.D."/>
        </authorList>
    </citation>
    <scope>NUCLEOTIDE SEQUENCE [LARGE SCALE GENOMIC DNA]</scope>
</reference>
<evidence type="ECO:0000256" key="13">
    <source>
        <dbReference type="SAM" id="MobiDB-lite"/>
    </source>
</evidence>
<dbReference type="Pfam" id="PF04617">
    <property type="entry name" value="Hox9_act"/>
    <property type="match status" value="1"/>
</dbReference>
<organism evidence="15 16">
    <name type="scientific">Monodon monoceros</name>
    <name type="common">Narwhal</name>
    <name type="synonym">Ceratodon monodon</name>
    <dbReference type="NCBI Taxonomy" id="40151"/>
    <lineage>
        <taxon>Eukaryota</taxon>
        <taxon>Metazoa</taxon>
        <taxon>Chordata</taxon>
        <taxon>Craniata</taxon>
        <taxon>Vertebrata</taxon>
        <taxon>Euteleostomi</taxon>
        <taxon>Mammalia</taxon>
        <taxon>Eutheria</taxon>
        <taxon>Laurasiatheria</taxon>
        <taxon>Artiodactyla</taxon>
        <taxon>Whippomorpha</taxon>
        <taxon>Cetacea</taxon>
        <taxon>Odontoceti</taxon>
        <taxon>Monodontidae</taxon>
        <taxon>Monodon</taxon>
    </lineage>
</organism>
<evidence type="ECO:0000256" key="5">
    <source>
        <dbReference type="ARBA" id="ARBA00023015"/>
    </source>
</evidence>
<dbReference type="PRINTS" id="PR00025">
    <property type="entry name" value="ANTENNAPEDIA"/>
</dbReference>
<dbReference type="PROSITE" id="PS00027">
    <property type="entry name" value="HOMEOBOX_1"/>
    <property type="match status" value="5"/>
</dbReference>
<dbReference type="PANTHER" id="PTHR46166:SF2">
    <property type="entry name" value="HOMEOBOX PROTEIN HOX-B8"/>
    <property type="match status" value="1"/>
</dbReference>
<evidence type="ECO:0000256" key="1">
    <source>
        <dbReference type="ARBA" id="ARBA00003263"/>
    </source>
</evidence>
<proteinExistence type="inferred from homology"/>
<gene>
    <name evidence="15" type="ORF">EI555_011524</name>
</gene>
<dbReference type="InterPro" id="IPR001356">
    <property type="entry name" value="HD"/>
</dbReference>
<protein>
    <recommendedName>
        <fullName evidence="14">Homeobox domain-containing protein</fullName>
    </recommendedName>
</protein>
<evidence type="ECO:0000256" key="12">
    <source>
        <dbReference type="RuleBase" id="RU004442"/>
    </source>
</evidence>
<evidence type="ECO:0000256" key="2">
    <source>
        <dbReference type="ARBA" id="ARBA00004123"/>
    </source>
</evidence>
<evidence type="ECO:0000256" key="3">
    <source>
        <dbReference type="ARBA" id="ARBA00009107"/>
    </source>
</evidence>
<evidence type="ECO:0000256" key="8">
    <source>
        <dbReference type="ARBA" id="ARBA00023163"/>
    </source>
</evidence>
<dbReference type="InterPro" id="IPR020479">
    <property type="entry name" value="HD_metazoa"/>
</dbReference>
<evidence type="ECO:0000256" key="6">
    <source>
        <dbReference type="ARBA" id="ARBA00023125"/>
    </source>
</evidence>
<feature type="non-terminal residue" evidence="15">
    <location>
        <position position="1"/>
    </location>
</feature>
<feature type="domain" description="Homeobox" evidence="14">
    <location>
        <begin position="174"/>
        <end position="234"/>
    </location>
</feature>
<feature type="region of interest" description="Disordered" evidence="13">
    <location>
        <begin position="231"/>
        <end position="303"/>
    </location>
</feature>
<feature type="compositionally biased region" description="Polar residues" evidence="13">
    <location>
        <begin position="1482"/>
        <end position="1492"/>
    </location>
</feature>
<feature type="region of interest" description="Disordered" evidence="13">
    <location>
        <begin position="1379"/>
        <end position="1492"/>
    </location>
</feature>
<dbReference type="PANTHER" id="PTHR46166">
    <property type="entry name" value="HOMEOBOX DOMAIN-CONTAINING PROTEIN"/>
    <property type="match status" value="1"/>
</dbReference>
<keyword evidence="9 10" id="KW-0539">Nucleus</keyword>
<evidence type="ECO:0000256" key="10">
    <source>
        <dbReference type="PROSITE-ProRule" id="PRU00108"/>
    </source>
</evidence>
<dbReference type="InterPro" id="IPR017995">
    <property type="entry name" value="Homeobox_antennapedia"/>
</dbReference>
<keyword evidence="8" id="KW-0804">Transcription</keyword>
<feature type="domain" description="Homeobox" evidence="14">
    <location>
        <begin position="1511"/>
        <end position="1571"/>
    </location>
</feature>
<dbReference type="CDD" id="cd00086">
    <property type="entry name" value="homeodomain"/>
    <property type="match status" value="5"/>
</dbReference>
<name>A0A4U1FKL3_MONMO</name>
<evidence type="ECO:0000256" key="7">
    <source>
        <dbReference type="ARBA" id="ARBA00023155"/>
    </source>
</evidence>
<evidence type="ECO:0000313" key="16">
    <source>
        <dbReference type="Proteomes" id="UP000308365"/>
    </source>
</evidence>
<dbReference type="Proteomes" id="UP000308365">
    <property type="component" value="Unassembled WGS sequence"/>
</dbReference>